<protein>
    <submittedName>
        <fullName evidence="1">Uncharacterized protein</fullName>
    </submittedName>
</protein>
<comment type="caution">
    <text evidence="1">The sequence shown here is derived from an EMBL/GenBank/DDBJ whole genome shotgun (WGS) entry which is preliminary data.</text>
</comment>
<dbReference type="AlphaFoldDB" id="A0A923SGX1"/>
<dbReference type="RefSeq" id="WP_187078087.1">
    <property type="nucleotide sequence ID" value="NZ_JACORT010000010.1"/>
</dbReference>
<dbReference type="Proteomes" id="UP000608513">
    <property type="component" value="Unassembled WGS sequence"/>
</dbReference>
<accession>A0A923SGX1</accession>
<proteinExistence type="predicted"/>
<organism evidence="1 2">
    <name type="scientific">Ramlibacter cellulosilyticus</name>
    <dbReference type="NCBI Taxonomy" id="2764187"/>
    <lineage>
        <taxon>Bacteria</taxon>
        <taxon>Pseudomonadati</taxon>
        <taxon>Pseudomonadota</taxon>
        <taxon>Betaproteobacteria</taxon>
        <taxon>Burkholderiales</taxon>
        <taxon>Comamonadaceae</taxon>
        <taxon>Ramlibacter</taxon>
    </lineage>
</organism>
<keyword evidence="2" id="KW-1185">Reference proteome</keyword>
<name>A0A923SGX1_9BURK</name>
<evidence type="ECO:0000313" key="2">
    <source>
        <dbReference type="Proteomes" id="UP000608513"/>
    </source>
</evidence>
<dbReference type="EMBL" id="JACORT010000010">
    <property type="protein sequence ID" value="MBC5785337.1"/>
    <property type="molecule type" value="Genomic_DNA"/>
</dbReference>
<reference evidence="1" key="1">
    <citation type="submission" date="2020-08" db="EMBL/GenBank/DDBJ databases">
        <title>Ramlibacter sp. USB13 16S ribosomal RNA gene genome sequencing and assembly.</title>
        <authorList>
            <person name="Kang M."/>
        </authorList>
    </citation>
    <scope>NUCLEOTIDE SEQUENCE</scope>
    <source>
        <strain evidence="1">USB13</strain>
    </source>
</reference>
<sequence length="135" mass="14439">MTSNRASPAWHLRLPANSAWRGMLGAGAAFALFAATQVLWPAAGAPAAEAPMALQPPLTAAPERVRCQMCGVVEAIDRMEATDLRPAAWVFTVRLPDGSLRQSHDALRGRWQVGDGMQLIGGDRTWNLPTEPAAP</sequence>
<evidence type="ECO:0000313" key="1">
    <source>
        <dbReference type="EMBL" id="MBC5785337.1"/>
    </source>
</evidence>
<gene>
    <name evidence="1" type="ORF">H8N03_20485</name>
</gene>